<comment type="caution">
    <text evidence="1">The sequence shown here is derived from an EMBL/GenBank/DDBJ whole genome shotgun (WGS) entry which is preliminary data.</text>
</comment>
<evidence type="ECO:0000313" key="1">
    <source>
        <dbReference type="EMBL" id="CAI6364342.1"/>
    </source>
</evidence>
<gene>
    <name evidence="1" type="ORF">MEUPH1_LOCUS19182</name>
</gene>
<protein>
    <submittedName>
        <fullName evidence="1">Uncharacterized protein</fullName>
    </submittedName>
</protein>
<reference evidence="1 2" key="1">
    <citation type="submission" date="2023-01" db="EMBL/GenBank/DDBJ databases">
        <authorList>
            <person name="Whitehead M."/>
        </authorList>
    </citation>
    <scope>NUCLEOTIDE SEQUENCE [LARGE SCALE GENOMIC DNA]</scope>
</reference>
<keyword evidence="2" id="KW-1185">Reference proteome</keyword>
<proteinExistence type="predicted"/>
<dbReference type="AlphaFoldDB" id="A0AAV0X8D2"/>
<dbReference type="EMBL" id="CARXXK010000003">
    <property type="protein sequence ID" value="CAI6364342.1"/>
    <property type="molecule type" value="Genomic_DNA"/>
</dbReference>
<accession>A0AAV0X8D2</accession>
<sequence length="99" mass="11406">MLLNNVSTFSSDIIKALVKSVDFMSVQLDIFENQIKEIFCSLKQIQSENKLIKDQTLNYPKKFYTLTKQLTHWNGSPLKIILNLLVSSNSLKNCIKAKR</sequence>
<dbReference type="Proteomes" id="UP001160148">
    <property type="component" value="Unassembled WGS sequence"/>
</dbReference>
<evidence type="ECO:0000313" key="2">
    <source>
        <dbReference type="Proteomes" id="UP001160148"/>
    </source>
</evidence>
<name>A0AAV0X8D2_9HEMI</name>
<organism evidence="1 2">
    <name type="scientific">Macrosiphum euphorbiae</name>
    <name type="common">potato aphid</name>
    <dbReference type="NCBI Taxonomy" id="13131"/>
    <lineage>
        <taxon>Eukaryota</taxon>
        <taxon>Metazoa</taxon>
        <taxon>Ecdysozoa</taxon>
        <taxon>Arthropoda</taxon>
        <taxon>Hexapoda</taxon>
        <taxon>Insecta</taxon>
        <taxon>Pterygota</taxon>
        <taxon>Neoptera</taxon>
        <taxon>Paraneoptera</taxon>
        <taxon>Hemiptera</taxon>
        <taxon>Sternorrhyncha</taxon>
        <taxon>Aphidomorpha</taxon>
        <taxon>Aphidoidea</taxon>
        <taxon>Aphididae</taxon>
        <taxon>Macrosiphini</taxon>
        <taxon>Macrosiphum</taxon>
    </lineage>
</organism>